<feature type="domain" description="Bacillithiol biosynthesis BshC N-terminal Rossmann-like" evidence="3">
    <location>
        <begin position="1"/>
        <end position="380"/>
    </location>
</feature>
<keyword evidence="1 2" id="KW-0436">Ligase</keyword>
<keyword evidence="6" id="KW-1185">Reference proteome</keyword>
<dbReference type="GO" id="GO:0016874">
    <property type="term" value="F:ligase activity"/>
    <property type="evidence" value="ECO:0007669"/>
    <property type="project" value="UniProtKB-UniRule"/>
</dbReference>
<evidence type="ECO:0000256" key="1">
    <source>
        <dbReference type="ARBA" id="ARBA00022598"/>
    </source>
</evidence>
<dbReference type="RefSeq" id="WP_151534101.1">
    <property type="nucleotide sequence ID" value="NZ_WBOS01000002.1"/>
</dbReference>
<dbReference type="PIRSF" id="PIRSF012535">
    <property type="entry name" value="UCP012535"/>
    <property type="match status" value="1"/>
</dbReference>
<dbReference type="InterPro" id="IPR055399">
    <property type="entry name" value="CC_BshC"/>
</dbReference>
<name>A0A6L3V9Z6_9BACI</name>
<evidence type="ECO:0000256" key="2">
    <source>
        <dbReference type="HAMAP-Rule" id="MF_01867"/>
    </source>
</evidence>
<dbReference type="EC" id="6.-.-.-" evidence="2"/>
<comment type="similarity">
    <text evidence="2">Belongs to the BshC family.</text>
</comment>
<dbReference type="OrthoDB" id="9765151at2"/>
<dbReference type="AlphaFoldDB" id="A0A6L3V9Z6"/>
<dbReference type="Pfam" id="PF10079">
    <property type="entry name" value="Rossmann-like_BshC"/>
    <property type="match status" value="1"/>
</dbReference>
<dbReference type="InterPro" id="IPR011199">
    <property type="entry name" value="Bacillithiol_biosynth_BshC"/>
</dbReference>
<protein>
    <recommendedName>
        <fullName evidence="2">Putative cysteine ligase BshC</fullName>
        <ecNumber evidence="2">6.-.-.-</ecNumber>
    </recommendedName>
</protein>
<organism evidence="5 6">
    <name type="scientific">Cytobacillus depressus</name>
    <dbReference type="NCBI Taxonomy" id="1602942"/>
    <lineage>
        <taxon>Bacteria</taxon>
        <taxon>Bacillati</taxon>
        <taxon>Bacillota</taxon>
        <taxon>Bacilli</taxon>
        <taxon>Bacillales</taxon>
        <taxon>Bacillaceae</taxon>
        <taxon>Cytobacillus</taxon>
    </lineage>
</organism>
<dbReference type="NCBIfam" id="TIGR03998">
    <property type="entry name" value="thiol_BshC"/>
    <property type="match status" value="1"/>
</dbReference>
<evidence type="ECO:0000313" key="6">
    <source>
        <dbReference type="Proteomes" id="UP000481030"/>
    </source>
</evidence>
<proteinExistence type="inferred from homology"/>
<dbReference type="HAMAP" id="MF_01867">
    <property type="entry name" value="BshC"/>
    <property type="match status" value="1"/>
</dbReference>
<evidence type="ECO:0000259" key="4">
    <source>
        <dbReference type="Pfam" id="PF24850"/>
    </source>
</evidence>
<comment type="caution">
    <text evidence="5">The sequence shown here is derived from an EMBL/GenBank/DDBJ whole genome shotgun (WGS) entry which is preliminary data.</text>
</comment>
<reference evidence="5 6" key="1">
    <citation type="journal article" date="2016" name="Antonie Van Leeuwenhoek">
        <title>Bacillus depressus sp. nov., isolated from soil of a sunflower field.</title>
        <authorList>
            <person name="Wei X."/>
            <person name="Xin D."/>
            <person name="Xin Y."/>
            <person name="Zhang H."/>
            <person name="Wang T."/>
            <person name="Zhang J."/>
        </authorList>
    </citation>
    <scope>NUCLEOTIDE SEQUENCE [LARGE SCALE GENOMIC DNA]</scope>
    <source>
        <strain evidence="5 6">BZ1</strain>
    </source>
</reference>
<comment type="function">
    <text evidence="2">Involved in bacillithiol (BSH) biosynthesis. May catalyze the last step of the pathway, the addition of cysteine to glucosamine malate (GlcN-Mal) to generate BSH.</text>
</comment>
<gene>
    <name evidence="2 5" type="primary">bshC</name>
    <name evidence="5" type="ORF">F7731_07300</name>
</gene>
<dbReference type="Pfam" id="PF24850">
    <property type="entry name" value="CC_BshC"/>
    <property type="match status" value="1"/>
</dbReference>
<feature type="domain" description="Bacillithiol biosynthesis BshC C-terminal coiled-coil" evidence="4">
    <location>
        <begin position="382"/>
        <end position="541"/>
    </location>
</feature>
<evidence type="ECO:0000313" key="5">
    <source>
        <dbReference type="EMBL" id="KAB2337409.1"/>
    </source>
</evidence>
<dbReference type="Proteomes" id="UP000481030">
    <property type="component" value="Unassembled WGS sequence"/>
</dbReference>
<dbReference type="InterPro" id="IPR055398">
    <property type="entry name" value="Rossmann-like_BshC"/>
</dbReference>
<evidence type="ECO:0000259" key="3">
    <source>
        <dbReference type="Pfam" id="PF10079"/>
    </source>
</evidence>
<dbReference type="EMBL" id="WBOS01000002">
    <property type="protein sequence ID" value="KAB2337409.1"/>
    <property type="molecule type" value="Genomic_DNA"/>
</dbReference>
<accession>A0A6L3V9Z6</accession>
<sequence>MEVVNLSLPATNRFATEYIAQTPEIQAFFHYRYNEKLEYERRYDELISRSFMRQELAAHIEQYMSKYPSSDMIQASLEKLRQENSSVIIGGQQAGILTGPLYSIHKIISIIQLAKEKEKDLHIPVIPVFWIAGEDHDYPEVNHVFIENDKKLEKRVYPEKIHDKRMVSDIKLNRDQCLTWVEDVIQSLGETEYTKDLLSMMEISIQKSDTFVDFFAHLIMNLFKDTGLLIVDSGDKNLRRLEKEFFAKQIDSCEEITNAVLRQQMELTKDGYSKTIDMSSLAANLFYYDEENYERVLLEYDGKFSGKDGYFQFSKQNLLELAKEFPEKLSNNVVTRPMMQEWLFPTLAFIAGPGEIAYWAELKQAFEQFGLKMPPIVPRLNITFLDRTVESDMKELNLSLEEVLISGSNKKKDEFLHSIRDKQLTELFVKSKQDLLKNYEELEEHLRVNDKGLVPLLKKNEGLLLKQLEFMEIKLEQAQQLKYETVISKYTRIENALRPLESPQERVLNVLFYLNQYGLNFANNLLDCTYTFDGTHKLIKI</sequence>